<dbReference type="Pfam" id="PF13439">
    <property type="entry name" value="Glyco_transf_4"/>
    <property type="match status" value="1"/>
</dbReference>
<keyword evidence="3" id="KW-0808">Transferase</keyword>
<proteinExistence type="predicted"/>
<dbReference type="PANTHER" id="PTHR12526">
    <property type="entry name" value="GLYCOSYLTRANSFERASE"/>
    <property type="match status" value="1"/>
</dbReference>
<feature type="domain" description="Glycosyltransferase subfamily 4-like N-terminal" evidence="2">
    <location>
        <begin position="17"/>
        <end position="171"/>
    </location>
</feature>
<dbReference type="Proteomes" id="UP000433577">
    <property type="component" value="Chromosome 1"/>
</dbReference>
<evidence type="ECO:0000313" key="3">
    <source>
        <dbReference type="EMBL" id="QGZ62311.1"/>
    </source>
</evidence>
<dbReference type="KEGG" id="pacs:FAZ98_11540"/>
<dbReference type="Pfam" id="PF00534">
    <property type="entry name" value="Glycos_transf_1"/>
    <property type="match status" value="1"/>
</dbReference>
<dbReference type="CDD" id="cd03811">
    <property type="entry name" value="GT4_GT28_WabH-like"/>
    <property type="match status" value="1"/>
</dbReference>
<dbReference type="RefSeq" id="WP_158951338.1">
    <property type="nucleotide sequence ID" value="NZ_CP046913.1"/>
</dbReference>
<keyword evidence="4" id="KW-1185">Reference proteome</keyword>
<dbReference type="PANTHER" id="PTHR12526:SF630">
    <property type="entry name" value="GLYCOSYLTRANSFERASE"/>
    <property type="match status" value="1"/>
</dbReference>
<feature type="domain" description="Glycosyl transferase family 1" evidence="1">
    <location>
        <begin position="183"/>
        <end position="335"/>
    </location>
</feature>
<dbReference type="AlphaFoldDB" id="A0A7Z2GI89"/>
<evidence type="ECO:0000313" key="4">
    <source>
        <dbReference type="Proteomes" id="UP000433577"/>
    </source>
</evidence>
<gene>
    <name evidence="3" type="ORF">FAZ98_11540</name>
</gene>
<evidence type="ECO:0000259" key="1">
    <source>
        <dbReference type="Pfam" id="PF00534"/>
    </source>
</evidence>
<protein>
    <submittedName>
        <fullName evidence="3">Glycosyltransferase</fullName>
    </submittedName>
</protein>
<accession>A0A7Z2GI89</accession>
<organism evidence="3 4">
    <name type="scientific">Paraburkholderia acidisoli</name>
    <dbReference type="NCBI Taxonomy" id="2571748"/>
    <lineage>
        <taxon>Bacteria</taxon>
        <taxon>Pseudomonadati</taxon>
        <taxon>Pseudomonadota</taxon>
        <taxon>Betaproteobacteria</taxon>
        <taxon>Burkholderiales</taxon>
        <taxon>Burkholderiaceae</taxon>
        <taxon>Paraburkholderia</taxon>
    </lineage>
</organism>
<sequence length="375" mass="41352">MIKNGKVVFHIANLAGGGAERVAVEIARHFVARGTAVIFFVHASSSAYVLPEGVEIIVASSAGHLGRVLEFRRLLTRVKPDAVLSFLPYANLISLFAQFFEIKKIRLVISEHLTIEGEHNARLMEKIKWKLRRYLYQRSDSIIAVSKGVAEDLKQTLAGPVSKKISVIYNPCFIPNAKSKIIESTRREKNILAVGRLCDDKGFDILIRAFARIDPRIGDVKLIIAGEGPRRSDLEKLILDLGLSNHVSLPGFRPDVRDLYEQADLFVCSSRREGFGNVIVEALSFGLRVVATRCPHGPEEILDSGRFGRLVAVGDELELAEAMAESLHSAKNEAAQVSRAGDFSLDFIGDRYLEAVGLSTSHRKEASTQSAGYSR</sequence>
<dbReference type="Gene3D" id="3.40.50.2000">
    <property type="entry name" value="Glycogen Phosphorylase B"/>
    <property type="match status" value="2"/>
</dbReference>
<evidence type="ECO:0000259" key="2">
    <source>
        <dbReference type="Pfam" id="PF13439"/>
    </source>
</evidence>
<dbReference type="OrthoDB" id="570545at2"/>
<dbReference type="SUPFAM" id="SSF53756">
    <property type="entry name" value="UDP-Glycosyltransferase/glycogen phosphorylase"/>
    <property type="match status" value="1"/>
</dbReference>
<reference evidence="3 4" key="1">
    <citation type="submission" date="2019-12" db="EMBL/GenBank/DDBJ databases">
        <title>Paraburkholderia acidiphila 7Q-K02 sp. nov and Paraburkholderia acidisoli DHF22 sp. nov., two strains isolated from forest soil.</title>
        <authorList>
            <person name="Gao Z."/>
            <person name="Qiu L."/>
        </authorList>
    </citation>
    <scope>NUCLEOTIDE SEQUENCE [LARGE SCALE GENOMIC DNA]</scope>
    <source>
        <strain evidence="3 4">DHF22</strain>
    </source>
</reference>
<name>A0A7Z2GI89_9BURK</name>
<dbReference type="InterPro" id="IPR001296">
    <property type="entry name" value="Glyco_trans_1"/>
</dbReference>
<dbReference type="GO" id="GO:0016757">
    <property type="term" value="F:glycosyltransferase activity"/>
    <property type="evidence" value="ECO:0007669"/>
    <property type="project" value="UniProtKB-ARBA"/>
</dbReference>
<dbReference type="EMBL" id="CP046913">
    <property type="protein sequence ID" value="QGZ62311.1"/>
    <property type="molecule type" value="Genomic_DNA"/>
</dbReference>
<dbReference type="InterPro" id="IPR028098">
    <property type="entry name" value="Glyco_trans_4-like_N"/>
</dbReference>